<dbReference type="Proteomes" id="UP000076727">
    <property type="component" value="Unassembled WGS sequence"/>
</dbReference>
<reference evidence="3 4" key="1">
    <citation type="journal article" date="2016" name="Mol. Biol. Evol.">
        <title>Comparative Genomics of Early-Diverging Mushroom-Forming Fungi Provides Insights into the Origins of Lignocellulose Decay Capabilities.</title>
        <authorList>
            <person name="Nagy L.G."/>
            <person name="Riley R."/>
            <person name="Tritt A."/>
            <person name="Adam C."/>
            <person name="Daum C."/>
            <person name="Floudas D."/>
            <person name="Sun H."/>
            <person name="Yadav J.S."/>
            <person name="Pangilinan J."/>
            <person name="Larsson K.H."/>
            <person name="Matsuura K."/>
            <person name="Barry K."/>
            <person name="Labutti K."/>
            <person name="Kuo R."/>
            <person name="Ohm R.A."/>
            <person name="Bhattacharya S.S."/>
            <person name="Shirouzu T."/>
            <person name="Yoshinaga Y."/>
            <person name="Martin F.M."/>
            <person name="Grigoriev I.V."/>
            <person name="Hibbett D.S."/>
        </authorList>
    </citation>
    <scope>NUCLEOTIDE SEQUENCE [LARGE SCALE GENOMIC DNA]</scope>
    <source>
        <strain evidence="3 4">L-15889</strain>
    </source>
</reference>
<evidence type="ECO:0000259" key="2">
    <source>
        <dbReference type="Pfam" id="PF20263"/>
    </source>
</evidence>
<keyword evidence="1" id="KW-0175">Coiled coil</keyword>
<dbReference type="EMBL" id="KV429032">
    <property type="protein sequence ID" value="KZT75065.1"/>
    <property type="molecule type" value="Genomic_DNA"/>
</dbReference>
<feature type="coiled-coil region" evidence="1">
    <location>
        <begin position="49"/>
        <end position="76"/>
    </location>
</feature>
<dbReference type="OrthoDB" id="198652at2759"/>
<evidence type="ECO:0000313" key="3">
    <source>
        <dbReference type="EMBL" id="KZT75065.1"/>
    </source>
</evidence>
<sequence length="346" mass="39472">MPVRTDKKSVFSLYRTFHRQIRLLPTNYLRHVLPLRTLPPTAVLQTYDLQRRATKIKRVQSELERLRLANRGVRKKFDHVLDLAYGRKGKLRWELLQPLLSDPASPLPDRIIPSVERSRPPVISPEMTALMANGISRSSRAPALKRIQSAPLPERANPNSAAAHLLGPFSKRREVNIRWRYFTKQLHAVYPPVEVGVDQSRAITSKDHRTDRASLERAGVRPMLLQEAGIMEELESLAVTGCLPSGEPVFATHYLRRRFLRQRFASLLGRIPLLTYSEALVDTKREASGHKTTETPNGYMVSLSPVASRDQRSRAHDADETDAAWFQWAMDQSRKKAAKRNRGAER</sequence>
<organism evidence="3 4">
    <name type="scientific">Daedalea quercina L-15889</name>
    <dbReference type="NCBI Taxonomy" id="1314783"/>
    <lineage>
        <taxon>Eukaryota</taxon>
        <taxon>Fungi</taxon>
        <taxon>Dikarya</taxon>
        <taxon>Basidiomycota</taxon>
        <taxon>Agaricomycotina</taxon>
        <taxon>Agaricomycetes</taxon>
        <taxon>Polyporales</taxon>
        <taxon>Fomitopsis</taxon>
    </lineage>
</organism>
<accession>A0A165UKT9</accession>
<gene>
    <name evidence="3" type="ORF">DAEQUDRAFT_761033</name>
</gene>
<protein>
    <recommendedName>
        <fullName evidence="2">LYR motif-containing protein Cup1-like N-terminal domain-containing protein</fullName>
    </recommendedName>
</protein>
<feature type="domain" description="LYR motif-containing protein Cup1-like N-terminal" evidence="2">
    <location>
        <begin position="14"/>
        <end position="96"/>
    </location>
</feature>
<proteinExistence type="predicted"/>
<dbReference type="Pfam" id="PF20263">
    <property type="entry name" value="LYRM2-like"/>
    <property type="match status" value="1"/>
</dbReference>
<keyword evidence="4" id="KW-1185">Reference proteome</keyword>
<dbReference type="AlphaFoldDB" id="A0A165UKT9"/>
<name>A0A165UKT9_9APHY</name>
<dbReference type="InterPro" id="IPR046896">
    <property type="entry name" value="Cup1-like_N"/>
</dbReference>
<evidence type="ECO:0000313" key="4">
    <source>
        <dbReference type="Proteomes" id="UP000076727"/>
    </source>
</evidence>
<evidence type="ECO:0000256" key="1">
    <source>
        <dbReference type="SAM" id="Coils"/>
    </source>
</evidence>